<evidence type="ECO:0000313" key="2">
    <source>
        <dbReference type="Proteomes" id="UP000199513"/>
    </source>
</evidence>
<dbReference type="RefSeq" id="WP_091540577.1">
    <property type="nucleotide sequence ID" value="NZ_FONY01000005.1"/>
</dbReference>
<proteinExistence type="predicted"/>
<sequence>MLSPTQINQIADKINSKVDLPLLGENQEKQLFMTVINQIANLLSTTMPKQYQAMLNDPKQGIETNEANKIGNELMQQITSKVNMGMLGSVGKSIATSFVETIVAGLQKGGKI</sequence>
<dbReference type="EMBL" id="FONY01000005">
    <property type="protein sequence ID" value="SFE70220.1"/>
    <property type="molecule type" value="Genomic_DNA"/>
</dbReference>
<dbReference type="STRING" id="1003.SAMN04488541_1005101"/>
<organism evidence="1 2">
    <name type="scientific">Thermoflexibacter ruber</name>
    <dbReference type="NCBI Taxonomy" id="1003"/>
    <lineage>
        <taxon>Bacteria</taxon>
        <taxon>Pseudomonadati</taxon>
        <taxon>Bacteroidota</taxon>
        <taxon>Cytophagia</taxon>
        <taxon>Cytophagales</taxon>
        <taxon>Thermoflexibacteraceae</taxon>
        <taxon>Thermoflexibacter</taxon>
    </lineage>
</organism>
<name>A0A1I2CR56_9BACT</name>
<gene>
    <name evidence="1" type="ORF">SAMN04488541_1005101</name>
</gene>
<protein>
    <submittedName>
        <fullName evidence="1">Uncharacterized protein</fullName>
    </submittedName>
</protein>
<reference evidence="1 2" key="1">
    <citation type="submission" date="2016-10" db="EMBL/GenBank/DDBJ databases">
        <authorList>
            <person name="de Groot N.N."/>
        </authorList>
    </citation>
    <scope>NUCLEOTIDE SEQUENCE [LARGE SCALE GENOMIC DNA]</scope>
    <source>
        <strain>GEY</strain>
        <strain evidence="2">DSM 9560</strain>
    </source>
</reference>
<dbReference type="AlphaFoldDB" id="A0A1I2CR56"/>
<dbReference type="Proteomes" id="UP000199513">
    <property type="component" value="Unassembled WGS sequence"/>
</dbReference>
<evidence type="ECO:0000313" key="1">
    <source>
        <dbReference type="EMBL" id="SFE70220.1"/>
    </source>
</evidence>
<accession>A0A1I2CR56</accession>
<keyword evidence="2" id="KW-1185">Reference proteome</keyword>